<feature type="region of interest" description="Disordered" evidence="7">
    <location>
        <begin position="344"/>
        <end position="365"/>
    </location>
</feature>
<feature type="compositionally biased region" description="Pro residues" evidence="7">
    <location>
        <begin position="85"/>
        <end position="98"/>
    </location>
</feature>
<evidence type="ECO:0000256" key="1">
    <source>
        <dbReference type="ARBA" id="ARBA00010271"/>
    </source>
</evidence>
<proteinExistence type="inferred from homology"/>
<evidence type="ECO:0000313" key="10">
    <source>
        <dbReference type="EnsemblProtists" id="EOD20654"/>
    </source>
</evidence>
<feature type="transmembrane region" description="Helical" evidence="8">
    <location>
        <begin position="1027"/>
        <end position="1052"/>
    </location>
</feature>
<dbReference type="SMART" id="SM00389">
    <property type="entry name" value="HOX"/>
    <property type="match status" value="1"/>
</dbReference>
<dbReference type="PROSITE" id="PS50071">
    <property type="entry name" value="HOMEOBOX_2"/>
    <property type="match status" value="1"/>
</dbReference>
<dbReference type="InterPro" id="IPR040911">
    <property type="entry name" value="Exostosin_GT47"/>
</dbReference>
<dbReference type="Gene3D" id="1.10.10.60">
    <property type="entry name" value="Homeodomain-like"/>
    <property type="match status" value="1"/>
</dbReference>
<dbReference type="PaxDb" id="2903-EOD20654"/>
<evidence type="ECO:0000256" key="2">
    <source>
        <dbReference type="ARBA" id="ARBA00023125"/>
    </source>
</evidence>
<reference evidence="11" key="1">
    <citation type="journal article" date="2013" name="Nature">
        <title>Pan genome of the phytoplankton Emiliania underpins its global distribution.</title>
        <authorList>
            <person name="Read B.A."/>
            <person name="Kegel J."/>
            <person name="Klute M.J."/>
            <person name="Kuo A."/>
            <person name="Lefebvre S.C."/>
            <person name="Maumus F."/>
            <person name="Mayer C."/>
            <person name="Miller J."/>
            <person name="Monier A."/>
            <person name="Salamov A."/>
            <person name="Young J."/>
            <person name="Aguilar M."/>
            <person name="Claverie J.M."/>
            <person name="Frickenhaus S."/>
            <person name="Gonzalez K."/>
            <person name="Herman E.K."/>
            <person name="Lin Y.C."/>
            <person name="Napier J."/>
            <person name="Ogata H."/>
            <person name="Sarno A.F."/>
            <person name="Shmutz J."/>
            <person name="Schroeder D."/>
            <person name="de Vargas C."/>
            <person name="Verret F."/>
            <person name="von Dassow P."/>
            <person name="Valentin K."/>
            <person name="Van de Peer Y."/>
            <person name="Wheeler G."/>
            <person name="Dacks J.B."/>
            <person name="Delwiche C.F."/>
            <person name="Dyhrman S.T."/>
            <person name="Glockner G."/>
            <person name="John U."/>
            <person name="Richards T."/>
            <person name="Worden A.Z."/>
            <person name="Zhang X."/>
            <person name="Grigoriev I.V."/>
            <person name="Allen A.E."/>
            <person name="Bidle K."/>
            <person name="Borodovsky M."/>
            <person name="Bowler C."/>
            <person name="Brownlee C."/>
            <person name="Cock J.M."/>
            <person name="Elias M."/>
            <person name="Gladyshev V.N."/>
            <person name="Groth M."/>
            <person name="Guda C."/>
            <person name="Hadaegh A."/>
            <person name="Iglesias-Rodriguez M.D."/>
            <person name="Jenkins J."/>
            <person name="Jones B.M."/>
            <person name="Lawson T."/>
            <person name="Leese F."/>
            <person name="Lindquist E."/>
            <person name="Lobanov A."/>
            <person name="Lomsadze A."/>
            <person name="Malik S.B."/>
            <person name="Marsh M.E."/>
            <person name="Mackinder L."/>
            <person name="Mock T."/>
            <person name="Mueller-Roeber B."/>
            <person name="Pagarete A."/>
            <person name="Parker M."/>
            <person name="Probert I."/>
            <person name="Quesneville H."/>
            <person name="Raines C."/>
            <person name="Rensing S.A."/>
            <person name="Riano-Pachon D.M."/>
            <person name="Richier S."/>
            <person name="Rokitta S."/>
            <person name="Shiraiwa Y."/>
            <person name="Soanes D.M."/>
            <person name="van der Giezen M."/>
            <person name="Wahlund T.M."/>
            <person name="Williams B."/>
            <person name="Wilson W."/>
            <person name="Wolfe G."/>
            <person name="Wurch L.L."/>
        </authorList>
    </citation>
    <scope>NUCLEOTIDE SEQUENCE</scope>
</reference>
<keyword evidence="8" id="KW-1133">Transmembrane helix</keyword>
<dbReference type="PANTHER" id="PTHR11062">
    <property type="entry name" value="EXOSTOSIN HEPARAN SULFATE GLYCOSYLTRANSFERASE -RELATED"/>
    <property type="match status" value="1"/>
</dbReference>
<dbReference type="GO" id="GO:0003677">
    <property type="term" value="F:DNA binding"/>
    <property type="evidence" value="ECO:0007669"/>
    <property type="project" value="UniProtKB-UniRule"/>
</dbReference>
<dbReference type="KEGG" id="ehx:EMIHUDRAFT_558044"/>
<keyword evidence="4 5" id="KW-0539">Nucleus</keyword>
<keyword evidence="11" id="KW-1185">Reference proteome</keyword>
<evidence type="ECO:0000313" key="11">
    <source>
        <dbReference type="Proteomes" id="UP000013827"/>
    </source>
</evidence>
<dbReference type="CDD" id="cd00086">
    <property type="entry name" value="homeodomain"/>
    <property type="match status" value="1"/>
</dbReference>
<evidence type="ECO:0000256" key="7">
    <source>
        <dbReference type="SAM" id="MobiDB-lite"/>
    </source>
</evidence>
<accession>A0A0D3JAW9</accession>
<dbReference type="GO" id="GO:0016757">
    <property type="term" value="F:glycosyltransferase activity"/>
    <property type="evidence" value="ECO:0007669"/>
    <property type="project" value="InterPro"/>
</dbReference>
<dbReference type="HOGENOM" id="CLU_289096_0_0_1"/>
<dbReference type="PANTHER" id="PTHR11062:SF281">
    <property type="entry name" value="EXOSTOSIN-LIKE 2"/>
    <property type="match status" value="1"/>
</dbReference>
<dbReference type="InterPro" id="IPR004263">
    <property type="entry name" value="Exostosin"/>
</dbReference>
<dbReference type="eggNOG" id="KOG1021">
    <property type="taxonomic scope" value="Eukaryota"/>
</dbReference>
<dbReference type="InterPro" id="IPR017970">
    <property type="entry name" value="Homeobox_CS"/>
</dbReference>
<evidence type="ECO:0000256" key="8">
    <source>
        <dbReference type="SAM" id="Phobius"/>
    </source>
</evidence>
<feature type="DNA-binding region" description="Homeobox" evidence="5">
    <location>
        <begin position="659"/>
        <end position="718"/>
    </location>
</feature>
<feature type="domain" description="Homeobox" evidence="9">
    <location>
        <begin position="657"/>
        <end position="717"/>
    </location>
</feature>
<keyword evidence="8" id="KW-0472">Membrane</keyword>
<dbReference type="Proteomes" id="UP000013827">
    <property type="component" value="Unassembled WGS sequence"/>
</dbReference>
<protein>
    <recommendedName>
        <fullName evidence="9">Homeobox domain-containing protein</fullName>
    </recommendedName>
</protein>
<dbReference type="PROSITE" id="PS00027">
    <property type="entry name" value="HOMEOBOX_1"/>
    <property type="match status" value="1"/>
</dbReference>
<feature type="transmembrane region" description="Helical" evidence="8">
    <location>
        <begin position="880"/>
        <end position="902"/>
    </location>
</feature>
<dbReference type="GO" id="GO:0005634">
    <property type="term" value="C:nucleus"/>
    <property type="evidence" value="ECO:0007669"/>
    <property type="project" value="UniProtKB-SubCell"/>
</dbReference>
<evidence type="ECO:0000256" key="4">
    <source>
        <dbReference type="ARBA" id="ARBA00023242"/>
    </source>
</evidence>
<dbReference type="InterPro" id="IPR001356">
    <property type="entry name" value="HD"/>
</dbReference>
<feature type="transmembrane region" description="Helical" evidence="8">
    <location>
        <begin position="909"/>
        <end position="931"/>
    </location>
</feature>
<dbReference type="Gene3D" id="2.10.25.10">
    <property type="entry name" value="Laminin"/>
    <property type="match status" value="1"/>
</dbReference>
<evidence type="ECO:0000256" key="6">
    <source>
        <dbReference type="RuleBase" id="RU000682"/>
    </source>
</evidence>
<evidence type="ECO:0000256" key="3">
    <source>
        <dbReference type="ARBA" id="ARBA00023155"/>
    </source>
</evidence>
<dbReference type="Pfam" id="PF03016">
    <property type="entry name" value="Exostosin_GT47"/>
    <property type="match status" value="1"/>
</dbReference>
<reference evidence="10" key="2">
    <citation type="submission" date="2024-10" db="UniProtKB">
        <authorList>
            <consortium name="EnsemblProtists"/>
        </authorList>
    </citation>
    <scope>IDENTIFICATION</scope>
</reference>
<dbReference type="GO" id="GO:0000981">
    <property type="term" value="F:DNA-binding transcription factor activity, RNA polymerase II-specific"/>
    <property type="evidence" value="ECO:0007669"/>
    <property type="project" value="InterPro"/>
</dbReference>
<dbReference type="GeneID" id="17266190"/>
<feature type="transmembrane region" description="Helical" evidence="8">
    <location>
        <begin position="971"/>
        <end position="989"/>
    </location>
</feature>
<dbReference type="EnsemblProtists" id="EOD20654">
    <property type="protein sequence ID" value="EOD20654"/>
    <property type="gene ID" value="EMIHUDRAFT_558044"/>
</dbReference>
<feature type="compositionally biased region" description="Low complexity" evidence="7">
    <location>
        <begin position="99"/>
        <end position="108"/>
    </location>
</feature>
<feature type="region of interest" description="Disordered" evidence="7">
    <location>
        <begin position="610"/>
        <end position="646"/>
    </location>
</feature>
<feature type="compositionally biased region" description="Pro residues" evidence="7">
    <location>
        <begin position="617"/>
        <end position="643"/>
    </location>
</feature>
<keyword evidence="8" id="KW-0812">Transmembrane</keyword>
<organism evidence="10 11">
    <name type="scientific">Emiliania huxleyi (strain CCMP1516)</name>
    <dbReference type="NCBI Taxonomy" id="280463"/>
    <lineage>
        <taxon>Eukaryota</taxon>
        <taxon>Haptista</taxon>
        <taxon>Haptophyta</taxon>
        <taxon>Prymnesiophyceae</taxon>
        <taxon>Isochrysidales</taxon>
        <taxon>Noelaerhabdaceae</taxon>
        <taxon>Emiliania</taxon>
    </lineage>
</organism>
<evidence type="ECO:0000259" key="9">
    <source>
        <dbReference type="PROSITE" id="PS50071"/>
    </source>
</evidence>
<keyword evidence="3 5" id="KW-0371">Homeobox</keyword>
<feature type="transmembrane region" description="Helical" evidence="8">
    <location>
        <begin position="937"/>
        <end position="959"/>
    </location>
</feature>
<comment type="subcellular location">
    <subcellularLocation>
        <location evidence="5 6">Nucleus</location>
    </subcellularLocation>
</comment>
<dbReference type="RefSeq" id="XP_005773083.1">
    <property type="nucleotide sequence ID" value="XM_005773026.1"/>
</dbReference>
<feature type="transmembrane region" description="Helical" evidence="8">
    <location>
        <begin position="995"/>
        <end position="1020"/>
    </location>
</feature>
<dbReference type="SUPFAM" id="SSF46689">
    <property type="entry name" value="Homeodomain-like"/>
    <property type="match status" value="1"/>
</dbReference>
<dbReference type="STRING" id="2903.R1EIF7"/>
<comment type="similarity">
    <text evidence="1">Belongs to the glycosyltransferase 47 family.</text>
</comment>
<dbReference type="AlphaFoldDB" id="A0A0D3JAW9"/>
<feature type="region of interest" description="Disordered" evidence="7">
    <location>
        <begin position="74"/>
        <end position="108"/>
    </location>
</feature>
<dbReference type="InterPro" id="IPR009057">
    <property type="entry name" value="Homeodomain-like_sf"/>
</dbReference>
<evidence type="ECO:0000256" key="5">
    <source>
        <dbReference type="PROSITE-ProRule" id="PRU00108"/>
    </source>
</evidence>
<keyword evidence="2 5" id="KW-0238">DNA-binding</keyword>
<sequence>MLTSADAAGGPALRCDEGAHGPACPEGRRGPFCEVPKPAFCLRDCRGRGRCDAGFCWCEPGWFGIDCSLSLQPPSLHEQPHEQQQPPPPPPPPPPPLPLRSEAASSARPLPRLAPLRQEEQGMPSAAAGSPLRVYVYEMPSEFTTALLQYRGVHSAPHRETNVYGASQLVQGSLYAMETALHEWLLDSRLRTADTAQAHLFFVPVYVSSLYLWPIHGASTAPLYGGRRHRGATRVQQATLMLRAAAEYVRSALPFWNASGGADHVWMLLHDEAEVRTCRGHVVDMSLQVWMLLHDEAPCFAPRELRPSLLLTHYGYDARRPLSWSSYADDDWLRSPAFYEEHVGPLAGPREGKREGRPAGGRPRGGAACFERGKDLVLPPWKPPSFWRAPLSDLGLAAPGRRRGTYLFFAGELGAKRLPGYSHDLRQRAEALFCDPREPRPRRDCLEHAAGCRSDLAPNCSLWRPGVRVVPHVVHGCVPVIVQDESAMFFEGAFSLAGAPELEYSSFSLRLPEAELPRVLEALDAVAAPRLRAMQAAALRVRDYFVYKDVYAPYRYERKALLATGRPRQDGFLLLALALEARARQLGKLPPQTEEGRRRNRALLELDGGALGEWQSPPTPQPPPQPPPQPLRPQPQHPPPLAPLPAAAPGLMVTAANADKSMRWIVAPAALAVLEQVFSMERFPTRQLRASLAADLAVNPRQVQVWFQNRRQKLKKEESRAAVAMSLPPATLGVVGEREGGPWQFVQRASPSAPMLSAVPDASSTTLAAGPQQAAITALIERARTIGARLTAPSLNSSPLPMAMAMPPKTLAVPMAMAPQPRARNLAPEADGGDTGLLMLLAAAGMHSAPPSPPQDCGGRSSVVVEAMPLALAAVAEKPMAAISGGLLFGAVGAAGVALSSLQSETLPILPIFFGCVCLCLAAFSVSNALLAGDKFVRAWALVIPLHPLLLSAPLSLAHPDLLRAILLGDRLPGIPGTVLVVAIGAVTATMPRPFRWKCAVIGGFLLTTASNFVVVTYLLDERLSYLCTWILSAHPPAVASFAVALLGQYIMVRSAPKPPFA</sequence>
<name>A0A0D3JAW9_EMIH1</name>
<dbReference type="Pfam" id="PF00046">
    <property type="entry name" value="Homeodomain"/>
    <property type="match status" value="1"/>
</dbReference>